<sequence length="226" mass="25070">MALIFRQAWRMDLNEVWPPYLLRISSGDLELRLIRDDDLPALVELALGGIHDPDLMPFAFPWTDVPPAELPANFARHHWSVRAVFGPERFSLDFAVRVGGELVGTQGLTTHDFAVTRTGETGSWLARRHHGRGIGTRMRQAICAFAFDELGATEITSGAFVDNPASLGVSRKVGYRPNGIDRKVRRGALAEHQNLVLRPEDLVRGAPVEVVGAAELRRFLKLDAES</sequence>
<dbReference type="SUPFAM" id="SSF55729">
    <property type="entry name" value="Acyl-CoA N-acyltransferases (Nat)"/>
    <property type="match status" value="1"/>
</dbReference>
<accession>A0A1H1ZEF8</accession>
<dbReference type="EMBL" id="LT629772">
    <property type="protein sequence ID" value="SDT32033.1"/>
    <property type="molecule type" value="Genomic_DNA"/>
</dbReference>
<evidence type="ECO:0000313" key="2">
    <source>
        <dbReference type="EMBL" id="SDT32033.1"/>
    </source>
</evidence>
<proteinExistence type="predicted"/>
<dbReference type="GO" id="GO:0005737">
    <property type="term" value="C:cytoplasm"/>
    <property type="evidence" value="ECO:0007669"/>
    <property type="project" value="TreeGrafter"/>
</dbReference>
<dbReference type="GO" id="GO:1990189">
    <property type="term" value="F:protein N-terminal-serine acetyltransferase activity"/>
    <property type="evidence" value="ECO:0007669"/>
    <property type="project" value="TreeGrafter"/>
</dbReference>
<dbReference type="AlphaFoldDB" id="A0A1H1ZEF8"/>
<organism evidence="2 3">
    <name type="scientific">Microlunatus soli</name>
    <dbReference type="NCBI Taxonomy" id="630515"/>
    <lineage>
        <taxon>Bacteria</taxon>
        <taxon>Bacillati</taxon>
        <taxon>Actinomycetota</taxon>
        <taxon>Actinomycetes</taxon>
        <taxon>Propionibacteriales</taxon>
        <taxon>Propionibacteriaceae</taxon>
        <taxon>Microlunatus</taxon>
    </lineage>
</organism>
<protein>
    <submittedName>
        <fullName evidence="2">Protein N-acetyltransferase, RimJ/RimL family</fullName>
    </submittedName>
</protein>
<dbReference type="GO" id="GO:0008999">
    <property type="term" value="F:protein-N-terminal-alanine acetyltransferase activity"/>
    <property type="evidence" value="ECO:0007669"/>
    <property type="project" value="TreeGrafter"/>
</dbReference>
<evidence type="ECO:0000313" key="3">
    <source>
        <dbReference type="Proteomes" id="UP000199103"/>
    </source>
</evidence>
<dbReference type="Pfam" id="PF13302">
    <property type="entry name" value="Acetyltransf_3"/>
    <property type="match status" value="1"/>
</dbReference>
<dbReference type="InterPro" id="IPR051908">
    <property type="entry name" value="Ribosomal_N-acetyltransferase"/>
</dbReference>
<dbReference type="Gene3D" id="3.40.630.30">
    <property type="match status" value="1"/>
</dbReference>
<dbReference type="PANTHER" id="PTHR43441:SF11">
    <property type="entry name" value="RIBOSOMAL-PROTEIN-SERINE ACETYLTRANSFERASE"/>
    <property type="match status" value="1"/>
</dbReference>
<dbReference type="InterPro" id="IPR016181">
    <property type="entry name" value="Acyl_CoA_acyltransferase"/>
</dbReference>
<feature type="domain" description="N-acetyltransferase" evidence="1">
    <location>
        <begin position="29"/>
        <end position="196"/>
    </location>
</feature>
<reference evidence="2 3" key="1">
    <citation type="submission" date="2016-10" db="EMBL/GenBank/DDBJ databases">
        <authorList>
            <person name="de Groot N.N."/>
        </authorList>
    </citation>
    <scope>NUCLEOTIDE SEQUENCE [LARGE SCALE GENOMIC DNA]</scope>
    <source>
        <strain evidence="2 3">DSM 21800</strain>
    </source>
</reference>
<dbReference type="STRING" id="630515.SAMN04489812_5166"/>
<gene>
    <name evidence="2" type="ORF">SAMN04489812_5166</name>
</gene>
<keyword evidence="2" id="KW-0808">Transferase</keyword>
<keyword evidence="3" id="KW-1185">Reference proteome</keyword>
<name>A0A1H1ZEF8_9ACTN</name>
<evidence type="ECO:0000259" key="1">
    <source>
        <dbReference type="PROSITE" id="PS51186"/>
    </source>
</evidence>
<dbReference type="PANTHER" id="PTHR43441">
    <property type="entry name" value="RIBOSOMAL-PROTEIN-SERINE ACETYLTRANSFERASE"/>
    <property type="match status" value="1"/>
</dbReference>
<dbReference type="Proteomes" id="UP000199103">
    <property type="component" value="Chromosome I"/>
</dbReference>
<dbReference type="PROSITE" id="PS51186">
    <property type="entry name" value="GNAT"/>
    <property type="match status" value="1"/>
</dbReference>
<dbReference type="InterPro" id="IPR000182">
    <property type="entry name" value="GNAT_dom"/>
</dbReference>